<dbReference type="EMBL" id="JRJU01000013">
    <property type="protein sequence ID" value="KHF40000.1"/>
    <property type="molecule type" value="Genomic_DNA"/>
</dbReference>
<evidence type="ECO:0000259" key="9">
    <source>
        <dbReference type="PROSITE" id="PS50110"/>
    </source>
</evidence>
<dbReference type="eggNOG" id="COG0745">
    <property type="taxonomic scope" value="Bacteria"/>
</dbReference>
<evidence type="ECO:0000256" key="5">
    <source>
        <dbReference type="ARBA" id="ARBA00023125"/>
    </source>
</evidence>
<dbReference type="SUPFAM" id="SSF52172">
    <property type="entry name" value="CheY-like"/>
    <property type="match status" value="1"/>
</dbReference>
<dbReference type="PANTHER" id="PTHR48111">
    <property type="entry name" value="REGULATOR OF RPOS"/>
    <property type="match status" value="1"/>
</dbReference>
<dbReference type="Gene3D" id="6.10.250.690">
    <property type="match status" value="1"/>
</dbReference>
<evidence type="ECO:0000256" key="6">
    <source>
        <dbReference type="ARBA" id="ARBA00023163"/>
    </source>
</evidence>
<dbReference type="STRING" id="333138.LQ50_11970"/>
<dbReference type="InterPro" id="IPR001867">
    <property type="entry name" value="OmpR/PhoB-type_DNA-bd"/>
</dbReference>
<comment type="caution">
    <text evidence="11">The sequence shown here is derived from an EMBL/GenBank/DDBJ whole genome shotgun (WGS) entry which is preliminary data.</text>
</comment>
<dbReference type="PROSITE" id="PS51755">
    <property type="entry name" value="OMPR_PHOB"/>
    <property type="match status" value="1"/>
</dbReference>
<dbReference type="PROSITE" id="PS50110">
    <property type="entry name" value="RESPONSE_REGULATORY"/>
    <property type="match status" value="1"/>
</dbReference>
<evidence type="ECO:0000256" key="1">
    <source>
        <dbReference type="ARBA" id="ARBA00004496"/>
    </source>
</evidence>
<dbReference type="GO" id="GO:0005829">
    <property type="term" value="C:cytosol"/>
    <property type="evidence" value="ECO:0007669"/>
    <property type="project" value="TreeGrafter"/>
</dbReference>
<name>A0A0B0IFC1_9BACI</name>
<protein>
    <submittedName>
        <fullName evidence="11">Regulator</fullName>
    </submittedName>
</protein>
<proteinExistence type="predicted"/>
<dbReference type="InterPro" id="IPR016032">
    <property type="entry name" value="Sig_transdc_resp-reg_C-effctor"/>
</dbReference>
<dbReference type="GO" id="GO:0000156">
    <property type="term" value="F:phosphorelay response regulator activity"/>
    <property type="evidence" value="ECO:0007669"/>
    <property type="project" value="TreeGrafter"/>
</dbReference>
<feature type="modified residue" description="4-aspartylphosphate" evidence="7">
    <location>
        <position position="52"/>
    </location>
</feature>
<dbReference type="AlphaFoldDB" id="A0A0B0IFC1"/>
<dbReference type="Gene3D" id="1.10.10.10">
    <property type="entry name" value="Winged helix-like DNA-binding domain superfamily/Winged helix DNA-binding domain"/>
    <property type="match status" value="1"/>
</dbReference>
<dbReference type="SMART" id="SM00448">
    <property type="entry name" value="REC"/>
    <property type="match status" value="1"/>
</dbReference>
<evidence type="ECO:0000256" key="7">
    <source>
        <dbReference type="PROSITE-ProRule" id="PRU00169"/>
    </source>
</evidence>
<evidence type="ECO:0000313" key="12">
    <source>
        <dbReference type="Proteomes" id="UP000030832"/>
    </source>
</evidence>
<feature type="DNA-binding region" description="OmpR/PhoB-type" evidence="8">
    <location>
        <begin position="127"/>
        <end position="226"/>
    </location>
</feature>
<dbReference type="GO" id="GO:0032993">
    <property type="term" value="C:protein-DNA complex"/>
    <property type="evidence" value="ECO:0007669"/>
    <property type="project" value="TreeGrafter"/>
</dbReference>
<keyword evidence="5 8" id="KW-0238">DNA-binding</keyword>
<dbReference type="GO" id="GO:0006355">
    <property type="term" value="P:regulation of DNA-templated transcription"/>
    <property type="evidence" value="ECO:0007669"/>
    <property type="project" value="InterPro"/>
</dbReference>
<feature type="domain" description="OmpR/PhoB-type" evidence="10">
    <location>
        <begin position="127"/>
        <end position="226"/>
    </location>
</feature>
<evidence type="ECO:0000256" key="8">
    <source>
        <dbReference type="PROSITE-ProRule" id="PRU01091"/>
    </source>
</evidence>
<keyword evidence="2 7" id="KW-0597">Phosphoprotein</keyword>
<gene>
    <name evidence="11" type="ORF">LQ50_11970</name>
</gene>
<feature type="domain" description="Response regulatory" evidence="9">
    <location>
        <begin position="3"/>
        <end position="117"/>
    </location>
</feature>
<dbReference type="Proteomes" id="UP000030832">
    <property type="component" value="Unassembled WGS sequence"/>
</dbReference>
<sequence>MKNLLIVDDEIQMQKLIAVCLNAENYQIEVASSGEEAINLINQRNYDLLLLDVMMPIMNGYDVLRRLEQEDSAIPVILLTALGETDDVVKGLNLGADDYITKPFEPSELKARVQSVLRRFEKANPKERVTELYGITLHEHEKVFTIGNQTVGLTRKEYQIFLRLFSHPGQVFTRDQLLELEWDGQLDRYDRNIDTHIKNIREKLKNAGLEKRIVETVWGVGYKLSQPGYVQ</sequence>
<dbReference type="InterPro" id="IPR036388">
    <property type="entry name" value="WH-like_DNA-bd_sf"/>
</dbReference>
<reference evidence="11 12" key="1">
    <citation type="submission" date="2014-09" db="EMBL/GenBank/DDBJ databases">
        <title>Genome sequencing and annotation of Bacillus Okhensis strain Kh10-101T.</title>
        <authorList>
            <person name="Prakash J.S."/>
        </authorList>
    </citation>
    <scope>NUCLEOTIDE SEQUENCE [LARGE SCALE GENOMIC DNA]</scope>
    <source>
        <strain evidence="12">Kh10-101T</strain>
    </source>
</reference>
<dbReference type="InterPro" id="IPR001789">
    <property type="entry name" value="Sig_transdc_resp-reg_receiver"/>
</dbReference>
<dbReference type="OrthoDB" id="9790442at2"/>
<dbReference type="SUPFAM" id="SSF46894">
    <property type="entry name" value="C-terminal effector domain of the bipartite response regulators"/>
    <property type="match status" value="1"/>
</dbReference>
<evidence type="ECO:0000256" key="3">
    <source>
        <dbReference type="ARBA" id="ARBA00023012"/>
    </source>
</evidence>
<dbReference type="Pfam" id="PF00486">
    <property type="entry name" value="Trans_reg_C"/>
    <property type="match status" value="1"/>
</dbReference>
<evidence type="ECO:0000256" key="4">
    <source>
        <dbReference type="ARBA" id="ARBA00023015"/>
    </source>
</evidence>
<dbReference type="InterPro" id="IPR011006">
    <property type="entry name" value="CheY-like_superfamily"/>
</dbReference>
<keyword evidence="6" id="KW-0804">Transcription</keyword>
<dbReference type="GO" id="GO:0000976">
    <property type="term" value="F:transcription cis-regulatory region binding"/>
    <property type="evidence" value="ECO:0007669"/>
    <property type="project" value="TreeGrafter"/>
</dbReference>
<comment type="subcellular location">
    <subcellularLocation>
        <location evidence="1">Cytoplasm</location>
    </subcellularLocation>
</comment>
<evidence type="ECO:0000259" key="10">
    <source>
        <dbReference type="PROSITE" id="PS51755"/>
    </source>
</evidence>
<dbReference type="Pfam" id="PF00072">
    <property type="entry name" value="Response_reg"/>
    <property type="match status" value="1"/>
</dbReference>
<keyword evidence="4" id="KW-0805">Transcription regulation</keyword>
<dbReference type="CDD" id="cd17574">
    <property type="entry name" value="REC_OmpR"/>
    <property type="match status" value="1"/>
</dbReference>
<keyword evidence="3" id="KW-0902">Two-component regulatory system</keyword>
<dbReference type="PANTHER" id="PTHR48111:SF1">
    <property type="entry name" value="TWO-COMPONENT RESPONSE REGULATOR ORR33"/>
    <property type="match status" value="1"/>
</dbReference>
<dbReference type="InterPro" id="IPR039420">
    <property type="entry name" value="WalR-like"/>
</dbReference>
<evidence type="ECO:0000256" key="2">
    <source>
        <dbReference type="ARBA" id="ARBA00022553"/>
    </source>
</evidence>
<dbReference type="Gene3D" id="3.40.50.2300">
    <property type="match status" value="1"/>
</dbReference>
<accession>A0A0B0IFC1</accession>
<organism evidence="11 12">
    <name type="scientific">Halalkalibacter okhensis</name>
    <dbReference type="NCBI Taxonomy" id="333138"/>
    <lineage>
        <taxon>Bacteria</taxon>
        <taxon>Bacillati</taxon>
        <taxon>Bacillota</taxon>
        <taxon>Bacilli</taxon>
        <taxon>Bacillales</taxon>
        <taxon>Bacillaceae</taxon>
        <taxon>Halalkalibacter</taxon>
    </lineage>
</organism>
<dbReference type="SMART" id="SM00862">
    <property type="entry name" value="Trans_reg_C"/>
    <property type="match status" value="1"/>
</dbReference>
<evidence type="ECO:0000313" key="11">
    <source>
        <dbReference type="EMBL" id="KHF40000.1"/>
    </source>
</evidence>
<keyword evidence="12" id="KW-1185">Reference proteome</keyword>
<dbReference type="FunFam" id="3.40.50.2300:FF:000001">
    <property type="entry name" value="DNA-binding response regulator PhoB"/>
    <property type="match status" value="1"/>
</dbReference>
<dbReference type="RefSeq" id="WP_034629143.1">
    <property type="nucleotide sequence ID" value="NZ_JRJU01000013.1"/>
</dbReference>
<dbReference type="CDD" id="cd00383">
    <property type="entry name" value="trans_reg_C"/>
    <property type="match status" value="1"/>
</dbReference>